<accession>A0A0C3Q2G6</accession>
<organism evidence="1 2">
    <name type="scientific">Tulasnella calospora MUT 4182</name>
    <dbReference type="NCBI Taxonomy" id="1051891"/>
    <lineage>
        <taxon>Eukaryota</taxon>
        <taxon>Fungi</taxon>
        <taxon>Dikarya</taxon>
        <taxon>Basidiomycota</taxon>
        <taxon>Agaricomycotina</taxon>
        <taxon>Agaricomycetes</taxon>
        <taxon>Cantharellales</taxon>
        <taxon>Tulasnellaceae</taxon>
        <taxon>Tulasnella</taxon>
    </lineage>
</organism>
<evidence type="ECO:0000313" key="2">
    <source>
        <dbReference type="Proteomes" id="UP000054248"/>
    </source>
</evidence>
<sequence>MSIDELKRTVSRPYRFQRAIDKQLLANRMPVHLKLEIRAQDAVLIPGGRWLVVTARLIPPWPPAGGVITRPSEPATVLQVWDIRAPTSRNLALVASIQLQPQSTHLFVQPATTEAEGVALIFVNYDTYLPSGRQLLAEIFSFHPFGEEASCLRRIHSVKIERDSYLPTVRHAVTMGNIIIWAFQGACFLVVNWRRHEWALLHALTPKDNYLELISINDNCHNPWMICLQPELRSILTFGRPEMKPWPIQALDSIAAEQLEFLDQYPVDWKPESYSPSYGHTRQRTFRICGEPRTTFWHDESLRKTFFLTSQERICGVDSLGFPDTSNEMAQMKQFYEPVRSLSHSTSFPARITSETVGGRKLILSWDGWIVSCSDNSGEGHYAHYQMFRNLPRALVDLANPFICPLSGIIGAIGVSGNLVLWQEK</sequence>
<reference evidence="1 2" key="1">
    <citation type="submission" date="2014-04" db="EMBL/GenBank/DDBJ databases">
        <authorList>
            <consortium name="DOE Joint Genome Institute"/>
            <person name="Kuo A."/>
            <person name="Girlanda M."/>
            <person name="Perotto S."/>
            <person name="Kohler A."/>
            <person name="Nagy L.G."/>
            <person name="Floudas D."/>
            <person name="Copeland A."/>
            <person name="Barry K.W."/>
            <person name="Cichocki N."/>
            <person name="Veneault-Fourrey C."/>
            <person name="LaButti K."/>
            <person name="Lindquist E.A."/>
            <person name="Lipzen A."/>
            <person name="Lundell T."/>
            <person name="Morin E."/>
            <person name="Murat C."/>
            <person name="Sun H."/>
            <person name="Tunlid A."/>
            <person name="Henrissat B."/>
            <person name="Grigoriev I.V."/>
            <person name="Hibbett D.S."/>
            <person name="Martin F."/>
            <person name="Nordberg H.P."/>
            <person name="Cantor M.N."/>
            <person name="Hua S.X."/>
        </authorList>
    </citation>
    <scope>NUCLEOTIDE SEQUENCE [LARGE SCALE GENOMIC DNA]</scope>
    <source>
        <strain evidence="1 2">MUT 4182</strain>
    </source>
</reference>
<keyword evidence="2" id="KW-1185">Reference proteome</keyword>
<evidence type="ECO:0000313" key="1">
    <source>
        <dbReference type="EMBL" id="KIO16986.1"/>
    </source>
</evidence>
<protein>
    <submittedName>
        <fullName evidence="1">Uncharacterized protein</fullName>
    </submittedName>
</protein>
<name>A0A0C3Q2G6_9AGAM</name>
<dbReference type="EMBL" id="KN823449">
    <property type="protein sequence ID" value="KIO16986.1"/>
    <property type="molecule type" value="Genomic_DNA"/>
</dbReference>
<dbReference type="AlphaFoldDB" id="A0A0C3Q2G6"/>
<proteinExistence type="predicted"/>
<gene>
    <name evidence="1" type="ORF">M407DRAFT_12560</name>
</gene>
<reference evidence="2" key="2">
    <citation type="submission" date="2015-01" db="EMBL/GenBank/DDBJ databases">
        <title>Evolutionary Origins and Diversification of the Mycorrhizal Mutualists.</title>
        <authorList>
            <consortium name="DOE Joint Genome Institute"/>
            <consortium name="Mycorrhizal Genomics Consortium"/>
            <person name="Kohler A."/>
            <person name="Kuo A."/>
            <person name="Nagy L.G."/>
            <person name="Floudas D."/>
            <person name="Copeland A."/>
            <person name="Barry K.W."/>
            <person name="Cichocki N."/>
            <person name="Veneault-Fourrey C."/>
            <person name="LaButti K."/>
            <person name="Lindquist E.A."/>
            <person name="Lipzen A."/>
            <person name="Lundell T."/>
            <person name="Morin E."/>
            <person name="Murat C."/>
            <person name="Riley R."/>
            <person name="Ohm R."/>
            <person name="Sun H."/>
            <person name="Tunlid A."/>
            <person name="Henrissat B."/>
            <person name="Grigoriev I.V."/>
            <person name="Hibbett D.S."/>
            <person name="Martin F."/>
        </authorList>
    </citation>
    <scope>NUCLEOTIDE SEQUENCE [LARGE SCALE GENOMIC DNA]</scope>
    <source>
        <strain evidence="2">MUT 4182</strain>
    </source>
</reference>
<dbReference type="OrthoDB" id="3280270at2759"/>
<dbReference type="HOGENOM" id="CLU_058288_0_0_1"/>
<dbReference type="Proteomes" id="UP000054248">
    <property type="component" value="Unassembled WGS sequence"/>
</dbReference>